<proteinExistence type="predicted"/>
<dbReference type="KEGG" id="bmur:ABE28_016230"/>
<feature type="region of interest" description="Disordered" evidence="1">
    <location>
        <begin position="75"/>
        <end position="108"/>
    </location>
</feature>
<accession>A0A1B3XRQ8</accession>
<gene>
    <name evidence="2" type="ORF">ABE28_016230</name>
</gene>
<reference evidence="2 3" key="1">
    <citation type="submission" date="2016-08" db="EMBL/GenBank/DDBJ databases">
        <title>Complete genome sequence of Bacillus muralis G25-68, a strain with toxicity to nematodes.</title>
        <authorList>
            <person name="Zheng Z."/>
        </authorList>
    </citation>
    <scope>NUCLEOTIDE SEQUENCE [LARGE SCALE GENOMIC DNA]</scope>
    <source>
        <strain evidence="2 3">G25-68</strain>
    </source>
</reference>
<evidence type="ECO:0000256" key="1">
    <source>
        <dbReference type="SAM" id="MobiDB-lite"/>
    </source>
</evidence>
<protein>
    <submittedName>
        <fullName evidence="2">Uncharacterized protein</fullName>
    </submittedName>
</protein>
<dbReference type="EMBL" id="CP017080">
    <property type="protein sequence ID" value="AOH55910.1"/>
    <property type="molecule type" value="Genomic_DNA"/>
</dbReference>
<feature type="compositionally biased region" description="Basic and acidic residues" evidence="1">
    <location>
        <begin position="84"/>
        <end position="96"/>
    </location>
</feature>
<dbReference type="Proteomes" id="UP000077926">
    <property type="component" value="Chromosome"/>
</dbReference>
<sequence>MEATKKDSTKKTEHHYQFTGESEHWEAVYSYKATQLWGRENGQITYSSKDNYVLTLKYKGSLKELSSMKKLEYSYETTASSGSKTEDYPDPPRENSFKTSGGSKNGALVGKGEVIKVNVKWADNDESFELRNKAK</sequence>
<organism evidence="2 3">
    <name type="scientific">Peribacillus muralis</name>
    <dbReference type="NCBI Taxonomy" id="264697"/>
    <lineage>
        <taxon>Bacteria</taxon>
        <taxon>Bacillati</taxon>
        <taxon>Bacillota</taxon>
        <taxon>Bacilli</taxon>
        <taxon>Bacillales</taxon>
        <taxon>Bacillaceae</taxon>
        <taxon>Peribacillus</taxon>
    </lineage>
</organism>
<keyword evidence="3" id="KW-1185">Reference proteome</keyword>
<evidence type="ECO:0000313" key="3">
    <source>
        <dbReference type="Proteomes" id="UP000077926"/>
    </source>
</evidence>
<name>A0A1B3XRQ8_9BACI</name>
<evidence type="ECO:0000313" key="2">
    <source>
        <dbReference type="EMBL" id="AOH55910.1"/>
    </source>
</evidence>
<dbReference type="AlphaFoldDB" id="A0A1B3XRQ8"/>